<reference evidence="2 3" key="1">
    <citation type="submission" date="2024-05" db="EMBL/GenBank/DDBJ databases">
        <title>Genetic variation in Jamaican populations of the coffee berry borer (Hypothenemus hampei).</title>
        <authorList>
            <person name="Errbii M."/>
            <person name="Myrie A."/>
        </authorList>
    </citation>
    <scope>NUCLEOTIDE SEQUENCE [LARGE SCALE GENOMIC DNA]</scope>
    <source>
        <strain evidence="2">JA-Hopewell-2020-01-JO</strain>
        <tissue evidence="2">Whole body</tissue>
    </source>
</reference>
<accession>A0ABD1E282</accession>
<name>A0ABD1E282_HYPHA</name>
<organism evidence="2 3">
    <name type="scientific">Hypothenemus hampei</name>
    <name type="common">Coffee berry borer</name>
    <dbReference type="NCBI Taxonomy" id="57062"/>
    <lineage>
        <taxon>Eukaryota</taxon>
        <taxon>Metazoa</taxon>
        <taxon>Ecdysozoa</taxon>
        <taxon>Arthropoda</taxon>
        <taxon>Hexapoda</taxon>
        <taxon>Insecta</taxon>
        <taxon>Pterygota</taxon>
        <taxon>Neoptera</taxon>
        <taxon>Endopterygota</taxon>
        <taxon>Coleoptera</taxon>
        <taxon>Polyphaga</taxon>
        <taxon>Cucujiformia</taxon>
        <taxon>Curculionidae</taxon>
        <taxon>Scolytinae</taxon>
        <taxon>Hypothenemus</taxon>
    </lineage>
</organism>
<proteinExistence type="predicted"/>
<dbReference type="EMBL" id="JBDJPC010000013">
    <property type="protein sequence ID" value="KAL1488782.1"/>
    <property type="molecule type" value="Genomic_DNA"/>
</dbReference>
<dbReference type="Proteomes" id="UP001566132">
    <property type="component" value="Unassembled WGS sequence"/>
</dbReference>
<dbReference type="Gene3D" id="3.90.320.10">
    <property type="match status" value="1"/>
</dbReference>
<dbReference type="CDD" id="cd22343">
    <property type="entry name" value="PDDEXK_lambda_exonuclease-like"/>
    <property type="match status" value="1"/>
</dbReference>
<evidence type="ECO:0000313" key="3">
    <source>
        <dbReference type="Proteomes" id="UP001566132"/>
    </source>
</evidence>
<dbReference type="InterPro" id="IPR019080">
    <property type="entry name" value="YqaJ_viral_recombinase"/>
</dbReference>
<dbReference type="GO" id="GO:0006281">
    <property type="term" value="P:DNA repair"/>
    <property type="evidence" value="ECO:0007669"/>
    <property type="project" value="UniProtKB-ARBA"/>
</dbReference>
<protein>
    <recommendedName>
        <fullName evidence="1">YqaJ viral recombinase domain-containing protein</fullName>
    </recommendedName>
</protein>
<gene>
    <name evidence="2" type="ORF">ABEB36_014580</name>
</gene>
<dbReference type="Pfam" id="PF09588">
    <property type="entry name" value="YqaJ"/>
    <property type="match status" value="1"/>
</dbReference>
<sequence>MPTALQFLSAMKSVLVNNLTTSQNLNKNCEDDSMELLVNIRRLLSQPIETGSNHNLEVDNEFINKCQNVALADDNFEKETAAYVVKTLTKCDFCIDCFMSKTVENFHLLISLKDAGKGAPLSEYSMFMSCIRTGYGLDVNENNENRQKVDLLPFKRLLTYRSWYSLGQIRNMTHKKLLTLEPKLLEFYNKYVAVTLDKSVVICAAKQGTPEWYLARQVRQTSSKPRSQYTYYVNKKANWDARYKEVFHSTWKGNKHTSRGLEDEISCRNKYKEINMCDILETGLLVRPEVPWLACSLDGTVLNESGEFIRNIEVKSFKEGSRFTASELVEMEIIPILDKNGNVKNNTHYAQMQLGMLISGLNECDYCIYSRVSEDYVCFRVFFNGTYVLDLCSTLDVDSENDDLYD</sequence>
<dbReference type="InterPro" id="IPR051703">
    <property type="entry name" value="NF-kappa-B_Signaling_Reg"/>
</dbReference>
<keyword evidence="3" id="KW-1185">Reference proteome</keyword>
<evidence type="ECO:0000259" key="1">
    <source>
        <dbReference type="Pfam" id="PF09588"/>
    </source>
</evidence>
<dbReference type="InterPro" id="IPR011335">
    <property type="entry name" value="Restrct_endonuc-II-like"/>
</dbReference>
<dbReference type="AlphaFoldDB" id="A0ABD1E282"/>
<dbReference type="PANTHER" id="PTHR46609">
    <property type="entry name" value="EXONUCLEASE, PHAGE-TYPE/RECB, C-TERMINAL DOMAIN-CONTAINING PROTEIN"/>
    <property type="match status" value="1"/>
</dbReference>
<dbReference type="PANTHER" id="PTHR46609:SF8">
    <property type="entry name" value="YQAJ VIRAL RECOMBINASE DOMAIN-CONTAINING PROTEIN"/>
    <property type="match status" value="1"/>
</dbReference>
<evidence type="ECO:0000313" key="2">
    <source>
        <dbReference type="EMBL" id="KAL1488782.1"/>
    </source>
</evidence>
<dbReference type="InterPro" id="IPR011604">
    <property type="entry name" value="PDDEXK-like_dom_sf"/>
</dbReference>
<dbReference type="SUPFAM" id="SSF52980">
    <property type="entry name" value="Restriction endonuclease-like"/>
    <property type="match status" value="1"/>
</dbReference>
<comment type="caution">
    <text evidence="2">The sequence shown here is derived from an EMBL/GenBank/DDBJ whole genome shotgun (WGS) entry which is preliminary data.</text>
</comment>
<feature type="domain" description="YqaJ viral recombinase" evidence="1">
    <location>
        <begin position="222"/>
        <end position="361"/>
    </location>
</feature>